<feature type="binding site" evidence="6">
    <location>
        <position position="26"/>
    </location>
    <ligand>
        <name>Mn(2+)</name>
        <dbReference type="ChEBI" id="CHEBI:29035"/>
        <label>1</label>
    </ligand>
</feature>
<dbReference type="PANTHER" id="PTHR21110:SF0">
    <property type="entry name" value="PHOSPHOPENTOMUTASE"/>
    <property type="match status" value="1"/>
</dbReference>
<organism evidence="9 10">
    <name type="scientific">Paenibacillus antri</name>
    <dbReference type="NCBI Taxonomy" id="2582848"/>
    <lineage>
        <taxon>Bacteria</taxon>
        <taxon>Bacillati</taxon>
        <taxon>Bacillota</taxon>
        <taxon>Bacilli</taxon>
        <taxon>Bacillales</taxon>
        <taxon>Paenibacillaceae</taxon>
        <taxon>Paenibacillus</taxon>
    </lineage>
</organism>
<evidence type="ECO:0000256" key="3">
    <source>
        <dbReference type="ARBA" id="ARBA00022723"/>
    </source>
</evidence>
<evidence type="ECO:0000256" key="6">
    <source>
        <dbReference type="HAMAP-Rule" id="MF_00740"/>
    </source>
</evidence>
<dbReference type="GO" id="GO:0009117">
    <property type="term" value="P:nucleotide metabolic process"/>
    <property type="evidence" value="ECO:0007669"/>
    <property type="project" value="UniProtKB-UniRule"/>
</dbReference>
<dbReference type="GO" id="GO:0030145">
    <property type="term" value="F:manganese ion binding"/>
    <property type="evidence" value="ECO:0007669"/>
    <property type="project" value="UniProtKB-UniRule"/>
</dbReference>
<feature type="domain" description="Metalloenzyme" evidence="8">
    <location>
        <begin position="19"/>
        <end position="391"/>
    </location>
</feature>
<keyword evidence="3 6" id="KW-0479">Metal-binding</keyword>
<evidence type="ECO:0000256" key="4">
    <source>
        <dbReference type="ARBA" id="ARBA00023211"/>
    </source>
</evidence>
<dbReference type="GO" id="GO:0043094">
    <property type="term" value="P:metabolic compound salvage"/>
    <property type="evidence" value="ECO:0007669"/>
    <property type="project" value="UniProtKB-UniRule"/>
</dbReference>
<feature type="binding site" evidence="6">
    <location>
        <position position="339"/>
    </location>
    <ligand>
        <name>Mn(2+)</name>
        <dbReference type="ChEBI" id="CHEBI:29035"/>
        <label>1</label>
    </ligand>
</feature>
<evidence type="ECO:0000256" key="5">
    <source>
        <dbReference type="ARBA" id="ARBA00023235"/>
    </source>
</evidence>
<proteinExistence type="inferred from homology"/>
<dbReference type="Proteomes" id="UP000309676">
    <property type="component" value="Unassembled WGS sequence"/>
</dbReference>
<reference evidence="9 10" key="1">
    <citation type="submission" date="2019-05" db="EMBL/GenBank/DDBJ databases">
        <authorList>
            <person name="Narsing Rao M.P."/>
            <person name="Li W.J."/>
        </authorList>
    </citation>
    <scope>NUCLEOTIDE SEQUENCE [LARGE SCALE GENOMIC DNA]</scope>
    <source>
        <strain evidence="9 10">SYSU_K30003</strain>
    </source>
</reference>
<dbReference type="UniPathway" id="UPA00087">
    <property type="reaction ID" value="UER00173"/>
</dbReference>
<dbReference type="CDD" id="cd16009">
    <property type="entry name" value="PPM"/>
    <property type="match status" value="1"/>
</dbReference>
<keyword evidence="4 6" id="KW-0464">Manganese</keyword>
<dbReference type="NCBIfam" id="NF003766">
    <property type="entry name" value="PRK05362.1"/>
    <property type="match status" value="1"/>
</dbReference>
<dbReference type="FunFam" id="3.30.70.1250:FF:000001">
    <property type="entry name" value="Phosphopentomutase"/>
    <property type="match status" value="1"/>
</dbReference>
<keyword evidence="10" id="KW-1185">Reference proteome</keyword>
<dbReference type="Gene3D" id="3.30.70.1250">
    <property type="entry name" value="Phosphopentomutase"/>
    <property type="match status" value="1"/>
</dbReference>
<feature type="binding site" evidence="6">
    <location>
        <position position="303"/>
    </location>
    <ligand>
        <name>Mn(2+)</name>
        <dbReference type="ChEBI" id="CHEBI:29035"/>
        <label>2</label>
    </ligand>
</feature>
<comment type="catalytic activity">
    <reaction evidence="6">
        <text>2-deoxy-alpha-D-ribose 1-phosphate = 2-deoxy-D-ribose 5-phosphate</text>
        <dbReference type="Rhea" id="RHEA:27658"/>
        <dbReference type="ChEBI" id="CHEBI:57259"/>
        <dbReference type="ChEBI" id="CHEBI:62877"/>
        <dbReference type="EC" id="5.4.2.7"/>
    </reaction>
</comment>
<gene>
    <name evidence="6" type="primary">deoB</name>
    <name evidence="9" type="ORF">FE782_06570</name>
</gene>
<dbReference type="EC" id="5.4.2.7" evidence="6 7"/>
<accession>A0A5R9G9B7</accession>
<sequence length="404" mass="43498">MEDATNSKGGSALLRTFDKICMIVLDSVGIGELPDAARFGDAGAHTLGHIAERVPSLSLPHLREIGLGNIADIPGIPPVESPKGCYGKMAETSVGKDTMTGHWELMGLNVTIPFQTFPNGFPDKLIDAFEKETGRRVIGNKPASGTEILDELGEEQMKTGAWIVYTSADSVFQIAAHEDVIPLEELYDACRVARRLTQGEFAVGRVIARPYVGAPGAFKRTSNRHDYAVKPPAPTVMNALKDAGLDVVAVGKIGDIFSMEGVTESLPTKSNADGVDKTILTMKKPFRGFCFTNLVDFDSLYGHRRDPEGYAQALEAFDRALPAIMETFTERDLLIITADHGNDPVHAGTDHTREYVPILLWSPALAGGASIGVRGTFADAGASVLDNFGVQPMEHGTSFIKELK</sequence>
<dbReference type="EMBL" id="VCIW01000003">
    <property type="protein sequence ID" value="TLS53027.1"/>
    <property type="molecule type" value="Genomic_DNA"/>
</dbReference>
<comment type="cofactor">
    <cofactor evidence="6">
        <name>Mn(2+)</name>
        <dbReference type="ChEBI" id="CHEBI:29035"/>
    </cofactor>
    <text evidence="6">Binds 2 manganese ions.</text>
</comment>
<comment type="pathway">
    <text evidence="6">Carbohydrate degradation; 2-deoxy-D-ribose 1-phosphate degradation; D-glyceraldehyde 3-phosphate and acetaldehyde from 2-deoxy-alpha-D-ribose 1-phosphate: step 1/2.</text>
</comment>
<comment type="caution">
    <text evidence="9">The sequence shown here is derived from an EMBL/GenBank/DDBJ whole genome shotgun (WGS) entry which is preliminary data.</text>
</comment>
<evidence type="ECO:0000259" key="8">
    <source>
        <dbReference type="Pfam" id="PF01676"/>
    </source>
</evidence>
<protein>
    <recommendedName>
        <fullName evidence="6 7">Phosphopentomutase</fullName>
        <ecNumber evidence="6 7">5.4.2.7</ecNumber>
    </recommendedName>
    <alternativeName>
        <fullName evidence="6">Phosphodeoxyribomutase</fullName>
    </alternativeName>
</protein>
<evidence type="ECO:0000313" key="10">
    <source>
        <dbReference type="Proteomes" id="UP000309676"/>
    </source>
</evidence>
<evidence type="ECO:0000313" key="9">
    <source>
        <dbReference type="EMBL" id="TLS53027.1"/>
    </source>
</evidence>
<dbReference type="GO" id="GO:0005829">
    <property type="term" value="C:cytosol"/>
    <property type="evidence" value="ECO:0007669"/>
    <property type="project" value="TreeGrafter"/>
</dbReference>
<dbReference type="NCBIfam" id="TIGR01696">
    <property type="entry name" value="deoB"/>
    <property type="match status" value="1"/>
</dbReference>
<dbReference type="SUPFAM" id="SSF143856">
    <property type="entry name" value="DeoB insert domain-like"/>
    <property type="match status" value="1"/>
</dbReference>
<dbReference type="PANTHER" id="PTHR21110">
    <property type="entry name" value="PHOSPHOPENTOMUTASE"/>
    <property type="match status" value="1"/>
</dbReference>
<dbReference type="Gene3D" id="3.40.720.10">
    <property type="entry name" value="Alkaline Phosphatase, subunit A"/>
    <property type="match status" value="1"/>
</dbReference>
<feature type="binding site" evidence="6">
    <location>
        <position position="298"/>
    </location>
    <ligand>
        <name>Mn(2+)</name>
        <dbReference type="ChEBI" id="CHEBI:29035"/>
        <label>2</label>
    </ligand>
</feature>
<evidence type="ECO:0000256" key="2">
    <source>
        <dbReference type="ARBA" id="ARBA00022490"/>
    </source>
</evidence>
<dbReference type="HAMAP" id="MF_00740">
    <property type="entry name" value="Phosphopentomut"/>
    <property type="match status" value="1"/>
</dbReference>
<dbReference type="PIRSF" id="PIRSF001491">
    <property type="entry name" value="Ppentomutase"/>
    <property type="match status" value="1"/>
</dbReference>
<dbReference type="SUPFAM" id="SSF53649">
    <property type="entry name" value="Alkaline phosphatase-like"/>
    <property type="match status" value="1"/>
</dbReference>
<dbReference type="OrthoDB" id="9769930at2"/>
<dbReference type="InterPro" id="IPR010045">
    <property type="entry name" value="DeoB"/>
</dbReference>
<dbReference type="GO" id="GO:0006015">
    <property type="term" value="P:5-phosphoribose 1-diphosphate biosynthetic process"/>
    <property type="evidence" value="ECO:0007669"/>
    <property type="project" value="UniProtKB-UniPathway"/>
</dbReference>
<dbReference type="GO" id="GO:0006018">
    <property type="term" value="P:2-deoxyribose 1-phosphate catabolic process"/>
    <property type="evidence" value="ECO:0007669"/>
    <property type="project" value="UniProtKB-UniRule"/>
</dbReference>
<name>A0A5R9G9B7_9BACL</name>
<dbReference type="GO" id="GO:0008973">
    <property type="term" value="F:phosphopentomutase activity"/>
    <property type="evidence" value="ECO:0007669"/>
    <property type="project" value="UniProtKB-UniRule"/>
</dbReference>
<evidence type="ECO:0000256" key="1">
    <source>
        <dbReference type="ARBA" id="ARBA00010373"/>
    </source>
</evidence>
<dbReference type="AlphaFoldDB" id="A0A5R9G9B7"/>
<keyword evidence="2 6" id="KW-0963">Cytoplasm</keyword>
<dbReference type="InterPro" id="IPR017850">
    <property type="entry name" value="Alkaline_phosphatase_core_sf"/>
</dbReference>
<dbReference type="InterPro" id="IPR024052">
    <property type="entry name" value="Phosphopentomutase_DeoB_cap_sf"/>
</dbReference>
<comment type="subcellular location">
    <subcellularLocation>
        <location evidence="6">Cytoplasm</location>
    </subcellularLocation>
</comment>
<comment type="catalytic activity">
    <reaction evidence="6">
        <text>alpha-D-ribose 1-phosphate = D-ribose 5-phosphate</text>
        <dbReference type="Rhea" id="RHEA:18793"/>
        <dbReference type="ChEBI" id="CHEBI:57720"/>
        <dbReference type="ChEBI" id="CHEBI:78346"/>
        <dbReference type="EC" id="5.4.2.7"/>
    </reaction>
</comment>
<dbReference type="GO" id="GO:0000287">
    <property type="term" value="F:magnesium ion binding"/>
    <property type="evidence" value="ECO:0007669"/>
    <property type="project" value="UniProtKB-UniRule"/>
</dbReference>
<dbReference type="Pfam" id="PF01676">
    <property type="entry name" value="Metalloenzyme"/>
    <property type="match status" value="1"/>
</dbReference>
<keyword evidence="5 6" id="KW-0413">Isomerase</keyword>
<evidence type="ECO:0000256" key="7">
    <source>
        <dbReference type="NCBIfam" id="TIGR01696"/>
    </source>
</evidence>
<dbReference type="InterPro" id="IPR006124">
    <property type="entry name" value="Metalloenzyme"/>
</dbReference>
<feature type="binding site" evidence="6">
    <location>
        <position position="351"/>
    </location>
    <ligand>
        <name>Mn(2+)</name>
        <dbReference type="ChEBI" id="CHEBI:29035"/>
        <label>2</label>
    </ligand>
</feature>
<comment type="similarity">
    <text evidence="1 6">Belongs to the phosphopentomutase family.</text>
</comment>
<feature type="binding site" evidence="6">
    <location>
        <position position="340"/>
    </location>
    <ligand>
        <name>Mn(2+)</name>
        <dbReference type="ChEBI" id="CHEBI:29035"/>
        <label>1</label>
    </ligand>
</feature>
<comment type="function">
    <text evidence="6">Isomerase that catalyzes the conversion of deoxy-ribose 1-phosphate (dRib-1-P) and ribose 1-phosphate (Rib-1-P) to deoxy-ribose 5-phosphate (dRib-5-P) and ribose 5-phosphate (Rib-5-P), respectively.</text>
</comment>